<dbReference type="PANTHER" id="PTHR46825:SF7">
    <property type="entry name" value="D-ALANYL-D-ALANINE CARBOXYPEPTIDASE"/>
    <property type="match status" value="1"/>
</dbReference>
<keyword evidence="2" id="KW-0732">Signal</keyword>
<dbReference type="InterPro" id="IPR050491">
    <property type="entry name" value="AmpC-like"/>
</dbReference>
<accession>A0ABV7SE33</accession>
<dbReference type="InterPro" id="IPR012338">
    <property type="entry name" value="Beta-lactam/transpept-like"/>
</dbReference>
<evidence type="ECO:0000313" key="5">
    <source>
        <dbReference type="Proteomes" id="UP001595701"/>
    </source>
</evidence>
<dbReference type="PROSITE" id="PS51257">
    <property type="entry name" value="PROKAR_LIPOPROTEIN"/>
    <property type="match status" value="1"/>
</dbReference>
<proteinExistence type="predicted"/>
<organism evidence="4 5">
    <name type="scientific">Streptomyces yaanensis</name>
    <dbReference type="NCBI Taxonomy" id="1142239"/>
    <lineage>
        <taxon>Bacteria</taxon>
        <taxon>Bacillati</taxon>
        <taxon>Actinomycetota</taxon>
        <taxon>Actinomycetes</taxon>
        <taxon>Kitasatosporales</taxon>
        <taxon>Streptomycetaceae</taxon>
        <taxon>Streptomyces</taxon>
    </lineage>
</organism>
<dbReference type="EC" id="3.-.-.-" evidence="4"/>
<feature type="domain" description="Beta-lactamase-related" evidence="3">
    <location>
        <begin position="64"/>
        <end position="382"/>
    </location>
</feature>
<dbReference type="EMBL" id="JBHRWR010000009">
    <property type="protein sequence ID" value="MFC3574114.1"/>
    <property type="molecule type" value="Genomic_DNA"/>
</dbReference>
<dbReference type="Proteomes" id="UP001595701">
    <property type="component" value="Unassembled WGS sequence"/>
</dbReference>
<evidence type="ECO:0000256" key="2">
    <source>
        <dbReference type="SAM" id="SignalP"/>
    </source>
</evidence>
<protein>
    <submittedName>
        <fullName evidence="4">Serine hydrolase domain-containing protein</fullName>
        <ecNumber evidence="4">3.-.-.-</ecNumber>
    </submittedName>
</protein>
<dbReference type="SUPFAM" id="SSF56601">
    <property type="entry name" value="beta-lactamase/transpeptidase-like"/>
    <property type="match status" value="1"/>
</dbReference>
<sequence length="413" mass="44377">MTHSRIRLRRAAATAAAAGMFALPIAGVAGCGGPAAPAKPSPSVSTSASPDEVRDITPDVTQQLDTVVQRIMREANIPGVTVGLWTPDGNYVRSFGLADQSNGQAMSPNLYMRIGSVTKTFTVTALLQLVDRHKVSLDDPIGKYVEGVPNGSKITLRELAGMRSGLFNYSNDEAFYEALTNDPHQPFTPQELLGYAFQHHVLFPPGKKFEYSNTNLILLGLVIEKVTGQQLHDHIKKDVLEPTGLDHTLLPVDATFPTPHAQGYTTQTANGDVQDAADWNPSWAWAAGAMISNLQDLRVWARTVATGKLPGGGDLISPDLQKQRLTTPPTPVPGIGYGLGIFSVQGWIGHNGSLPGYESLVVYLPSARATLVVLLNTDIDHDNQEPTTLLGEEITKIVTPGHVFNMPAEPAAR</sequence>
<comment type="caution">
    <text evidence="4">The sequence shown here is derived from an EMBL/GenBank/DDBJ whole genome shotgun (WGS) entry which is preliminary data.</text>
</comment>
<dbReference type="RefSeq" id="WP_310770379.1">
    <property type="nucleotide sequence ID" value="NZ_JBHRWR010000009.1"/>
</dbReference>
<dbReference type="PANTHER" id="PTHR46825">
    <property type="entry name" value="D-ALANYL-D-ALANINE-CARBOXYPEPTIDASE/ENDOPEPTIDASE AMPH"/>
    <property type="match status" value="1"/>
</dbReference>
<feature type="region of interest" description="Disordered" evidence="1">
    <location>
        <begin position="34"/>
        <end position="57"/>
    </location>
</feature>
<evidence type="ECO:0000259" key="3">
    <source>
        <dbReference type="Pfam" id="PF00144"/>
    </source>
</evidence>
<keyword evidence="5" id="KW-1185">Reference proteome</keyword>
<name>A0ABV7SE33_9ACTN</name>
<evidence type="ECO:0000313" key="4">
    <source>
        <dbReference type="EMBL" id="MFC3574114.1"/>
    </source>
</evidence>
<feature type="compositionally biased region" description="Low complexity" evidence="1">
    <location>
        <begin position="34"/>
        <end position="50"/>
    </location>
</feature>
<dbReference type="Gene3D" id="3.40.710.10">
    <property type="entry name" value="DD-peptidase/beta-lactamase superfamily"/>
    <property type="match status" value="1"/>
</dbReference>
<feature type="signal peptide" evidence="2">
    <location>
        <begin position="1"/>
        <end position="31"/>
    </location>
</feature>
<dbReference type="Pfam" id="PF00144">
    <property type="entry name" value="Beta-lactamase"/>
    <property type="match status" value="1"/>
</dbReference>
<dbReference type="GO" id="GO:0016787">
    <property type="term" value="F:hydrolase activity"/>
    <property type="evidence" value="ECO:0007669"/>
    <property type="project" value="UniProtKB-KW"/>
</dbReference>
<feature type="chain" id="PRO_5046909767" evidence="2">
    <location>
        <begin position="32"/>
        <end position="413"/>
    </location>
</feature>
<reference evidence="5" key="1">
    <citation type="journal article" date="2019" name="Int. J. Syst. Evol. Microbiol.">
        <title>The Global Catalogue of Microorganisms (GCM) 10K type strain sequencing project: providing services to taxonomists for standard genome sequencing and annotation.</title>
        <authorList>
            <consortium name="The Broad Institute Genomics Platform"/>
            <consortium name="The Broad Institute Genome Sequencing Center for Infectious Disease"/>
            <person name="Wu L."/>
            <person name="Ma J."/>
        </authorList>
    </citation>
    <scope>NUCLEOTIDE SEQUENCE [LARGE SCALE GENOMIC DNA]</scope>
    <source>
        <strain evidence="5">CGMCC 4.7035</strain>
    </source>
</reference>
<keyword evidence="4" id="KW-0378">Hydrolase</keyword>
<evidence type="ECO:0000256" key="1">
    <source>
        <dbReference type="SAM" id="MobiDB-lite"/>
    </source>
</evidence>
<dbReference type="InterPro" id="IPR001466">
    <property type="entry name" value="Beta-lactam-related"/>
</dbReference>
<gene>
    <name evidence="4" type="ORF">ACFOZ0_12675</name>
</gene>